<evidence type="ECO:0000313" key="2">
    <source>
        <dbReference type="EMBL" id="KAH3871498.1"/>
    </source>
</evidence>
<accession>A0A9D4RL80</accession>
<reference evidence="2" key="2">
    <citation type="submission" date="2020-11" db="EMBL/GenBank/DDBJ databases">
        <authorList>
            <person name="McCartney M.A."/>
            <person name="Auch B."/>
            <person name="Kono T."/>
            <person name="Mallez S."/>
            <person name="Becker A."/>
            <person name="Gohl D.M."/>
            <person name="Silverstein K.A.T."/>
            <person name="Koren S."/>
            <person name="Bechman K.B."/>
            <person name="Herman A."/>
            <person name="Abrahante J.E."/>
            <person name="Garbe J."/>
        </authorList>
    </citation>
    <scope>NUCLEOTIDE SEQUENCE</scope>
    <source>
        <strain evidence="2">Duluth1</strain>
        <tissue evidence="2">Whole animal</tissue>
    </source>
</reference>
<feature type="region of interest" description="Disordered" evidence="1">
    <location>
        <begin position="117"/>
        <end position="137"/>
    </location>
</feature>
<name>A0A9D4RL80_DREPO</name>
<feature type="region of interest" description="Disordered" evidence="1">
    <location>
        <begin position="70"/>
        <end position="103"/>
    </location>
</feature>
<evidence type="ECO:0000313" key="3">
    <source>
        <dbReference type="Proteomes" id="UP000828390"/>
    </source>
</evidence>
<protein>
    <submittedName>
        <fullName evidence="2">Uncharacterized protein</fullName>
    </submittedName>
</protein>
<sequence>MTTCNERLDLVTKDHLRKVKPIQNFPDCFRFVAEVADDFLKIFDETSDQKGKGQNTLIKTNTLLINRPPKQQLSPITKGSEPIRPKPNTKHTIASHPKQNYGVPHAHIRPVLSEKGSKQISNASIQTQKLTRSKTVSPGHRYVAEKSADLYEDDEFYQLPTQEKEPNLAREEFCNNYKENDIVHVDKTEFFRYNAYEVAFELNRFGLTTLAKVCQEFGFNGKHFQTLNQKDLQKEPYALKPAQVERFLKAIGDWRPHNDQCIDEKNYANDNYDVPPGPKQVEAQHFTHTDANPNSVQKDRHNAHETSEDCADGTLERKEKRKATNTSIDPTLPHLLKGTEQQINKYGESIRSKPSRVQTIASHFDKKYDVPPAYIRSVLPEKESAQKANASIKTSKLKKR</sequence>
<feature type="region of interest" description="Disordered" evidence="1">
    <location>
        <begin position="380"/>
        <end position="400"/>
    </location>
</feature>
<evidence type="ECO:0000256" key="1">
    <source>
        <dbReference type="SAM" id="MobiDB-lite"/>
    </source>
</evidence>
<gene>
    <name evidence="2" type="ORF">DPMN_034701</name>
</gene>
<comment type="caution">
    <text evidence="2">The sequence shown here is derived from an EMBL/GenBank/DDBJ whole genome shotgun (WGS) entry which is preliminary data.</text>
</comment>
<feature type="compositionally biased region" description="Basic and acidic residues" evidence="1">
    <location>
        <begin position="297"/>
        <end position="307"/>
    </location>
</feature>
<dbReference type="EMBL" id="JAIWYP010000002">
    <property type="protein sequence ID" value="KAH3871498.1"/>
    <property type="molecule type" value="Genomic_DNA"/>
</dbReference>
<feature type="region of interest" description="Disordered" evidence="1">
    <location>
        <begin position="290"/>
        <end position="333"/>
    </location>
</feature>
<keyword evidence="3" id="KW-1185">Reference proteome</keyword>
<reference evidence="2" key="1">
    <citation type="journal article" date="2019" name="bioRxiv">
        <title>The Genome of the Zebra Mussel, Dreissena polymorpha: A Resource for Invasive Species Research.</title>
        <authorList>
            <person name="McCartney M.A."/>
            <person name="Auch B."/>
            <person name="Kono T."/>
            <person name="Mallez S."/>
            <person name="Zhang Y."/>
            <person name="Obille A."/>
            <person name="Becker A."/>
            <person name="Abrahante J.E."/>
            <person name="Garbe J."/>
            <person name="Badalamenti J.P."/>
            <person name="Herman A."/>
            <person name="Mangelson H."/>
            <person name="Liachko I."/>
            <person name="Sullivan S."/>
            <person name="Sone E.D."/>
            <person name="Koren S."/>
            <person name="Silverstein K.A.T."/>
            <person name="Beckman K.B."/>
            <person name="Gohl D.M."/>
        </authorList>
    </citation>
    <scope>NUCLEOTIDE SEQUENCE</scope>
    <source>
        <strain evidence="2">Duluth1</strain>
        <tissue evidence="2">Whole animal</tissue>
    </source>
</reference>
<dbReference type="AlphaFoldDB" id="A0A9D4RL80"/>
<feature type="compositionally biased region" description="Polar residues" evidence="1">
    <location>
        <begin position="118"/>
        <end position="136"/>
    </location>
</feature>
<proteinExistence type="predicted"/>
<dbReference type="Proteomes" id="UP000828390">
    <property type="component" value="Unassembled WGS sequence"/>
</dbReference>
<organism evidence="2 3">
    <name type="scientific">Dreissena polymorpha</name>
    <name type="common">Zebra mussel</name>
    <name type="synonym">Mytilus polymorpha</name>
    <dbReference type="NCBI Taxonomy" id="45954"/>
    <lineage>
        <taxon>Eukaryota</taxon>
        <taxon>Metazoa</taxon>
        <taxon>Spiralia</taxon>
        <taxon>Lophotrochozoa</taxon>
        <taxon>Mollusca</taxon>
        <taxon>Bivalvia</taxon>
        <taxon>Autobranchia</taxon>
        <taxon>Heteroconchia</taxon>
        <taxon>Euheterodonta</taxon>
        <taxon>Imparidentia</taxon>
        <taxon>Neoheterodontei</taxon>
        <taxon>Myida</taxon>
        <taxon>Dreissenoidea</taxon>
        <taxon>Dreissenidae</taxon>
        <taxon>Dreissena</taxon>
    </lineage>
</organism>